<dbReference type="Pfam" id="PF01420">
    <property type="entry name" value="Methylase_S"/>
    <property type="match status" value="2"/>
</dbReference>
<feature type="domain" description="Type I restriction modification DNA specificity" evidence="4">
    <location>
        <begin position="189"/>
        <end position="342"/>
    </location>
</feature>
<evidence type="ECO:0000256" key="3">
    <source>
        <dbReference type="ARBA" id="ARBA00023125"/>
    </source>
</evidence>
<dbReference type="SUPFAM" id="SSF116734">
    <property type="entry name" value="DNA methylase specificity domain"/>
    <property type="match status" value="2"/>
</dbReference>
<evidence type="ECO:0000256" key="1">
    <source>
        <dbReference type="ARBA" id="ARBA00010923"/>
    </source>
</evidence>
<protein>
    <submittedName>
        <fullName evidence="5">Restriction endonuclease subunit S</fullName>
    </submittedName>
</protein>
<sequence>MSRVLLGDVAKERRETCKSSKDGYPIVGLEHLTPEEIKLTAWDEGKENTFSKFFREGDILFGRRRAYLKKAAVAPFDGICSGDITVIEPKPERIVPELLPFIIQNDALFDFAVGKSAGSLSPRVKWENLKNYEFELPDMEKQRELAKILWAIDTTKKTYQKLLQKTDELVKSQFIEMFGDPIALEKSIKAVPLGTVCFMKAGKFVKADDIHEVNENGLYPCFGGNGLRGYVDRYIYDGEYPIIGRQGALCGNVQYAKGQFYATEHAVVVQPTVRIDTVWLYHMLTLLNLNRLATGAAQPGLAVERLADVKIIVPPLILQEQYATFVRQSDKSKFELEQARKELDSTYKRVIAGNLG</sequence>
<dbReference type="Proteomes" id="UP000480151">
    <property type="component" value="Unassembled WGS sequence"/>
</dbReference>
<dbReference type="GO" id="GO:0004519">
    <property type="term" value="F:endonuclease activity"/>
    <property type="evidence" value="ECO:0007669"/>
    <property type="project" value="UniProtKB-KW"/>
</dbReference>
<dbReference type="InterPro" id="IPR044946">
    <property type="entry name" value="Restrct_endonuc_typeI_TRD_sf"/>
</dbReference>
<dbReference type="AlphaFoldDB" id="A0A6M1PP42"/>
<dbReference type="InterPro" id="IPR000055">
    <property type="entry name" value="Restrct_endonuc_typeI_TRD"/>
</dbReference>
<evidence type="ECO:0000259" key="4">
    <source>
        <dbReference type="Pfam" id="PF01420"/>
    </source>
</evidence>
<comment type="caution">
    <text evidence="5">The sequence shown here is derived from an EMBL/GenBank/DDBJ whole genome shotgun (WGS) entry which is preliminary data.</text>
</comment>
<dbReference type="EMBL" id="JAAKGU010000007">
    <property type="protein sequence ID" value="NGM83962.1"/>
    <property type="molecule type" value="Genomic_DNA"/>
</dbReference>
<keyword evidence="5" id="KW-0255">Endonuclease</keyword>
<keyword evidence="6" id="KW-1185">Reference proteome</keyword>
<dbReference type="RefSeq" id="WP_165100051.1">
    <property type="nucleotide sequence ID" value="NZ_JAAKGU010000007.1"/>
</dbReference>
<keyword evidence="3" id="KW-0238">DNA-binding</keyword>
<comment type="similarity">
    <text evidence="1">Belongs to the type-I restriction system S methylase family.</text>
</comment>
<keyword evidence="5" id="KW-0540">Nuclease</keyword>
<dbReference type="Gene3D" id="3.90.220.20">
    <property type="entry name" value="DNA methylase specificity domains"/>
    <property type="match status" value="2"/>
</dbReference>
<feature type="domain" description="Type I restriction modification DNA specificity" evidence="4">
    <location>
        <begin position="17"/>
        <end position="161"/>
    </location>
</feature>
<dbReference type="CDD" id="cd17266">
    <property type="entry name" value="RMtype1_S_Sau1132ORF3780P-TRD2-CR2_like"/>
    <property type="match status" value="1"/>
</dbReference>
<keyword evidence="5" id="KW-0378">Hydrolase</keyword>
<reference evidence="5 6" key="1">
    <citation type="submission" date="2020-02" db="EMBL/GenBank/DDBJ databases">
        <authorList>
            <person name="Gao J."/>
            <person name="Sun J."/>
        </authorList>
    </citation>
    <scope>NUCLEOTIDE SEQUENCE [LARGE SCALE GENOMIC DNA]</scope>
    <source>
        <strain evidence="5 6">7124</strain>
    </source>
</reference>
<dbReference type="GO" id="GO:0003677">
    <property type="term" value="F:DNA binding"/>
    <property type="evidence" value="ECO:0007669"/>
    <property type="project" value="UniProtKB-KW"/>
</dbReference>
<dbReference type="PANTHER" id="PTHR30408:SF12">
    <property type="entry name" value="TYPE I RESTRICTION ENZYME MJAVIII SPECIFICITY SUBUNIT"/>
    <property type="match status" value="1"/>
</dbReference>
<evidence type="ECO:0000313" key="5">
    <source>
        <dbReference type="EMBL" id="NGM83962.1"/>
    </source>
</evidence>
<name>A0A6M1PP42_9BACL</name>
<dbReference type="PANTHER" id="PTHR30408">
    <property type="entry name" value="TYPE-1 RESTRICTION ENZYME ECOKI SPECIFICITY PROTEIN"/>
    <property type="match status" value="1"/>
</dbReference>
<evidence type="ECO:0000256" key="2">
    <source>
        <dbReference type="ARBA" id="ARBA00022747"/>
    </source>
</evidence>
<dbReference type="InterPro" id="IPR052021">
    <property type="entry name" value="Type-I_RS_S_subunit"/>
</dbReference>
<organism evidence="5 6">
    <name type="scientific">Paenibacillus apii</name>
    <dbReference type="NCBI Taxonomy" id="1850370"/>
    <lineage>
        <taxon>Bacteria</taxon>
        <taxon>Bacillati</taxon>
        <taxon>Bacillota</taxon>
        <taxon>Bacilli</taxon>
        <taxon>Bacillales</taxon>
        <taxon>Paenibacillaceae</taxon>
        <taxon>Paenibacillus</taxon>
    </lineage>
</organism>
<proteinExistence type="inferred from homology"/>
<evidence type="ECO:0000313" key="6">
    <source>
        <dbReference type="Proteomes" id="UP000480151"/>
    </source>
</evidence>
<dbReference type="GO" id="GO:0009307">
    <property type="term" value="P:DNA restriction-modification system"/>
    <property type="evidence" value="ECO:0007669"/>
    <property type="project" value="UniProtKB-KW"/>
</dbReference>
<gene>
    <name evidence="5" type="ORF">G5B47_16210</name>
</gene>
<accession>A0A6M1PP42</accession>
<keyword evidence="2" id="KW-0680">Restriction system</keyword>